<dbReference type="GeneID" id="24921269"/>
<name>D8M8W8_BLAHO</name>
<dbReference type="AlphaFoldDB" id="D8M8W8"/>
<protein>
    <submittedName>
        <fullName evidence="2">Uncharacterized protein</fullName>
    </submittedName>
</protein>
<dbReference type="OrthoDB" id="10492440at2759"/>
<gene>
    <name evidence="2" type="ORF">GSBLH_T00004233001</name>
</gene>
<accession>D8M8W8</accession>
<dbReference type="Proteomes" id="UP000008312">
    <property type="component" value="Unassembled WGS sequence"/>
</dbReference>
<organism evidence="2">
    <name type="scientific">Blastocystis hominis</name>
    <dbReference type="NCBI Taxonomy" id="12968"/>
    <lineage>
        <taxon>Eukaryota</taxon>
        <taxon>Sar</taxon>
        <taxon>Stramenopiles</taxon>
        <taxon>Bigyra</taxon>
        <taxon>Opalozoa</taxon>
        <taxon>Opalinata</taxon>
        <taxon>Blastocystidae</taxon>
        <taxon>Blastocystis</taxon>
    </lineage>
</organism>
<keyword evidence="3" id="KW-1185">Reference proteome</keyword>
<sequence>MSARVFSSIPKQFARAARLRFANSPQMSRRMWKQAETQMSFLKQINKPVVPKSRSFSEMMERFRVTEMKRIQLGSLYMFSYVSKEMLEVLEHCQELLEEEESSEEDGLSTVTTTQGTT</sequence>
<dbReference type="InParanoid" id="D8M8W8"/>
<evidence type="ECO:0000313" key="2">
    <source>
        <dbReference type="EMBL" id="CBK24507.2"/>
    </source>
</evidence>
<reference evidence="2" key="1">
    <citation type="submission" date="2010-02" db="EMBL/GenBank/DDBJ databases">
        <title>Sequencing and annotation of the Blastocystis hominis genome.</title>
        <authorList>
            <person name="Wincker P."/>
        </authorList>
    </citation>
    <scope>NUCLEOTIDE SEQUENCE</scope>
    <source>
        <strain evidence="2">Singapore isolate B</strain>
    </source>
</reference>
<evidence type="ECO:0000313" key="3">
    <source>
        <dbReference type="Proteomes" id="UP000008312"/>
    </source>
</evidence>
<dbReference type="EMBL" id="FN668688">
    <property type="protein sequence ID" value="CBK24507.2"/>
    <property type="molecule type" value="Genomic_DNA"/>
</dbReference>
<feature type="compositionally biased region" description="Acidic residues" evidence="1">
    <location>
        <begin position="98"/>
        <end position="107"/>
    </location>
</feature>
<evidence type="ECO:0000256" key="1">
    <source>
        <dbReference type="SAM" id="MobiDB-lite"/>
    </source>
</evidence>
<dbReference type="RefSeq" id="XP_012898555.1">
    <property type="nucleotide sequence ID" value="XM_013043101.1"/>
</dbReference>
<proteinExistence type="predicted"/>
<feature type="compositionally biased region" description="Low complexity" evidence="1">
    <location>
        <begin position="108"/>
        <end position="118"/>
    </location>
</feature>
<feature type="region of interest" description="Disordered" evidence="1">
    <location>
        <begin position="98"/>
        <end position="118"/>
    </location>
</feature>